<gene>
    <name evidence="7" type="primary">gltX</name>
    <name evidence="10" type="ORF">HMPREF9432_01660</name>
</gene>
<evidence type="ECO:0000256" key="2">
    <source>
        <dbReference type="ARBA" id="ARBA00022598"/>
    </source>
</evidence>
<feature type="short sequence motif" description="'KMSKS' region" evidence="7">
    <location>
        <begin position="256"/>
        <end position="260"/>
    </location>
</feature>
<evidence type="ECO:0000256" key="6">
    <source>
        <dbReference type="ARBA" id="ARBA00023146"/>
    </source>
</evidence>
<dbReference type="EC" id="6.1.1.17" evidence="7"/>
<reference evidence="10 11" key="1">
    <citation type="submission" date="2011-08" db="EMBL/GenBank/DDBJ databases">
        <title>The Genome Sequence of Selenomonas noxia F0398.</title>
        <authorList>
            <consortium name="The Broad Institute Genome Sequencing Platform"/>
            <person name="Earl A."/>
            <person name="Ward D."/>
            <person name="Feldgarden M."/>
            <person name="Gevers D."/>
            <person name="Izard J."/>
            <person name="Ganesan A."/>
            <person name="Blanton J.M."/>
            <person name="Baranova O.V."/>
            <person name="Tanner A.C."/>
            <person name="Dewhirst F.E."/>
            <person name="Young S.K."/>
            <person name="Zeng Q."/>
            <person name="Gargeya S."/>
            <person name="Fitzgerald M."/>
            <person name="Haas B."/>
            <person name="Abouelleil A."/>
            <person name="Alvarado L."/>
            <person name="Arachchi H.M."/>
            <person name="Berlin A."/>
            <person name="Brown A."/>
            <person name="Chapman S.B."/>
            <person name="Chen Z."/>
            <person name="Dunbar C."/>
            <person name="Freedman E."/>
            <person name="Gearin G."/>
            <person name="Gellesch M."/>
            <person name="Goldberg J."/>
            <person name="Griggs A."/>
            <person name="Gujja S."/>
            <person name="Heiman D."/>
            <person name="Howarth C."/>
            <person name="Larson L."/>
            <person name="Lui A."/>
            <person name="MacDonald P.J.P."/>
            <person name="Montmayeur A."/>
            <person name="Murphy C."/>
            <person name="Neiman D."/>
            <person name="Pearson M."/>
            <person name="Priest M."/>
            <person name="Roberts A."/>
            <person name="Saif S."/>
            <person name="Shea T."/>
            <person name="Shenoy N."/>
            <person name="Sisk P."/>
            <person name="Stolte C."/>
            <person name="Sykes S."/>
            <person name="Wortman J."/>
            <person name="Nusbaum C."/>
            <person name="Birren B."/>
        </authorList>
    </citation>
    <scope>NUCLEOTIDE SEQUENCE [LARGE SCALE GENOMIC DNA]</scope>
    <source>
        <strain evidence="10 11">F0398</strain>
    </source>
</reference>
<evidence type="ECO:0000259" key="8">
    <source>
        <dbReference type="Pfam" id="PF00749"/>
    </source>
</evidence>
<evidence type="ECO:0000256" key="3">
    <source>
        <dbReference type="ARBA" id="ARBA00022741"/>
    </source>
</evidence>
<dbReference type="InterPro" id="IPR020058">
    <property type="entry name" value="Glu/Gln-tRNA-synth_Ib_cat-dom"/>
</dbReference>
<dbReference type="CDD" id="cd00808">
    <property type="entry name" value="GluRS_core"/>
    <property type="match status" value="1"/>
</dbReference>
<dbReference type="Proteomes" id="UP000003175">
    <property type="component" value="Unassembled WGS sequence"/>
</dbReference>
<comment type="function">
    <text evidence="7">Catalyzes the attachment of glutamate to tRNA(Glu) in a two-step reaction: glutamate is first activated by ATP to form Glu-AMP and then transferred to the acceptor end of tRNA(Glu).</text>
</comment>
<dbReference type="HAMAP" id="MF_00022">
    <property type="entry name" value="Glu_tRNA_synth_type1"/>
    <property type="match status" value="1"/>
</dbReference>
<dbReference type="Pfam" id="PF00749">
    <property type="entry name" value="tRNA-synt_1c"/>
    <property type="match status" value="1"/>
</dbReference>
<keyword evidence="3 7" id="KW-0547">Nucleotide-binding</keyword>
<dbReference type="Pfam" id="PF19269">
    <property type="entry name" value="Anticodon_2"/>
    <property type="match status" value="1"/>
</dbReference>
<dbReference type="InterPro" id="IPR045462">
    <property type="entry name" value="aa-tRNA-synth_I_cd-bd"/>
</dbReference>
<dbReference type="PANTHER" id="PTHR43311">
    <property type="entry name" value="GLUTAMATE--TRNA LIGASE"/>
    <property type="match status" value="1"/>
</dbReference>
<comment type="catalytic activity">
    <reaction evidence="7">
        <text>tRNA(Glu) + L-glutamate + ATP = L-glutamyl-tRNA(Glu) + AMP + diphosphate</text>
        <dbReference type="Rhea" id="RHEA:23540"/>
        <dbReference type="Rhea" id="RHEA-COMP:9663"/>
        <dbReference type="Rhea" id="RHEA-COMP:9680"/>
        <dbReference type="ChEBI" id="CHEBI:29985"/>
        <dbReference type="ChEBI" id="CHEBI:30616"/>
        <dbReference type="ChEBI" id="CHEBI:33019"/>
        <dbReference type="ChEBI" id="CHEBI:78442"/>
        <dbReference type="ChEBI" id="CHEBI:78520"/>
        <dbReference type="ChEBI" id="CHEBI:456215"/>
        <dbReference type="EC" id="6.1.1.17"/>
    </reaction>
</comment>
<dbReference type="NCBIfam" id="TIGR00464">
    <property type="entry name" value="gltX_bact"/>
    <property type="match status" value="1"/>
</dbReference>
<keyword evidence="5 7" id="KW-0648">Protein biosynthesis</keyword>
<comment type="similarity">
    <text evidence="1 7">Belongs to the class-I aminoacyl-tRNA synthetase family. Glutamate--tRNA ligase type 1 subfamily.</text>
</comment>
<comment type="caution">
    <text evidence="10">The sequence shown here is derived from an EMBL/GenBank/DDBJ whole genome shotgun (WGS) entry which is preliminary data.</text>
</comment>
<dbReference type="Gene3D" id="3.40.50.620">
    <property type="entry name" value="HUPs"/>
    <property type="match status" value="1"/>
</dbReference>
<sequence length="491" mass="54805">MINTEIRTRFAPSPTGYMHIGNLRTALYAWLFARANDGTFILRIEDTDRSRYVADAVEFIRRTLDAAGIVPDEGPDGIGGDYGPYVQSERMEIYKKYAEQLVESGHAYRCFCNHTEEAAPADGEKSFGGYPRTCRELSPEEIQAHLDRGDAYVIRQKMPLVGETTFYDVLHGNVTIPNAELEDQVLLKRDGMPTYNFANVIDDHLMKVSHIIRGTEFITSTPKHVLLYEAFGWTPPVFVHLAPVMGRDDATGKISKLSKRHGATSFDDLVRMGYPAAAIVNYVALLGWSPKTTNQEVFSMDELIEAFSLEGLSKSPAVFDYDKLGWMSGEYFKAMTDEEFAAAARPFAGALPARLEEQWPAVAHLLRTRVEELGDVRPAIEFLIEPPPFDAGLYENKRNKVTPGAARELLPELIGILEALPAERWENDLLYALLEECIEREGWKKGTVMWILRVAAAGQQVTPGGATEILAILGRETGLERLRSALEQLSA</sequence>
<feature type="binding site" evidence="7">
    <location>
        <position position="110"/>
    </location>
    <ligand>
        <name>Zn(2+)</name>
        <dbReference type="ChEBI" id="CHEBI:29105"/>
    </ligand>
</feature>
<feature type="binding site" evidence="7">
    <location>
        <position position="136"/>
    </location>
    <ligand>
        <name>Zn(2+)</name>
        <dbReference type="ChEBI" id="CHEBI:29105"/>
    </ligand>
</feature>
<protein>
    <recommendedName>
        <fullName evidence="7">Glutamate--tRNA ligase</fullName>
        <ecNumber evidence="7">6.1.1.17</ecNumber>
    </recommendedName>
    <alternativeName>
        <fullName evidence="7">Glutamyl-tRNA synthetase</fullName>
        <shortName evidence="7">GluRS</shortName>
    </alternativeName>
</protein>
<organism evidence="10 11">
    <name type="scientific">Selenomonas noxia F0398</name>
    <dbReference type="NCBI Taxonomy" id="702437"/>
    <lineage>
        <taxon>Bacteria</taxon>
        <taxon>Bacillati</taxon>
        <taxon>Bacillota</taxon>
        <taxon>Negativicutes</taxon>
        <taxon>Selenomonadales</taxon>
        <taxon>Selenomonadaceae</taxon>
        <taxon>Selenomonas</taxon>
    </lineage>
</organism>
<keyword evidence="7" id="KW-0862">Zinc</keyword>
<feature type="domain" description="Aminoacyl-tRNA synthetase class I anticodon-binding" evidence="9">
    <location>
        <begin position="339"/>
        <end position="486"/>
    </location>
</feature>
<keyword evidence="11" id="KW-1185">Reference proteome</keyword>
<feature type="short sequence motif" description="'HIGH' region" evidence="7">
    <location>
        <begin position="12"/>
        <end position="22"/>
    </location>
</feature>
<feature type="binding site" evidence="7">
    <location>
        <position position="134"/>
    </location>
    <ligand>
        <name>Zn(2+)</name>
        <dbReference type="ChEBI" id="CHEBI:29105"/>
    </ligand>
</feature>
<evidence type="ECO:0000313" key="10">
    <source>
        <dbReference type="EMBL" id="EHG23986.1"/>
    </source>
</evidence>
<dbReference type="InterPro" id="IPR008925">
    <property type="entry name" value="aa_tRNA-synth_I_cd-bd_sf"/>
</dbReference>
<accession>A0ABN0DNX2</accession>
<dbReference type="InterPro" id="IPR049940">
    <property type="entry name" value="GluQ/Sye"/>
</dbReference>
<comment type="cofactor">
    <cofactor evidence="7">
        <name>Zn(2+)</name>
        <dbReference type="ChEBI" id="CHEBI:29105"/>
    </cofactor>
    <text evidence="7">Binds 1 zinc ion per subunit.</text>
</comment>
<evidence type="ECO:0000259" key="9">
    <source>
        <dbReference type="Pfam" id="PF19269"/>
    </source>
</evidence>
<comment type="subcellular location">
    <subcellularLocation>
        <location evidence="7">Cytoplasm</location>
    </subcellularLocation>
</comment>
<evidence type="ECO:0000256" key="5">
    <source>
        <dbReference type="ARBA" id="ARBA00022917"/>
    </source>
</evidence>
<dbReference type="InterPro" id="IPR001412">
    <property type="entry name" value="aa-tRNA-synth_I_CS"/>
</dbReference>
<dbReference type="InterPro" id="IPR000924">
    <property type="entry name" value="Glu/Gln-tRNA-synth"/>
</dbReference>
<dbReference type="InterPro" id="IPR004527">
    <property type="entry name" value="Glu-tRNA-ligase_bac/mito"/>
</dbReference>
<feature type="domain" description="Glutamyl/glutaminyl-tRNA synthetase class Ib catalytic" evidence="8">
    <location>
        <begin position="5"/>
        <end position="326"/>
    </location>
</feature>
<keyword evidence="2 7" id="KW-0436">Ligase</keyword>
<dbReference type="InterPro" id="IPR020751">
    <property type="entry name" value="aa-tRNA-synth_I_codon-bd_sub2"/>
</dbReference>
<name>A0ABN0DNX2_9FIRM</name>
<dbReference type="PRINTS" id="PR00987">
    <property type="entry name" value="TRNASYNTHGLU"/>
</dbReference>
<evidence type="ECO:0000256" key="7">
    <source>
        <dbReference type="HAMAP-Rule" id="MF_00022"/>
    </source>
</evidence>
<evidence type="ECO:0000256" key="1">
    <source>
        <dbReference type="ARBA" id="ARBA00007894"/>
    </source>
</evidence>
<proteinExistence type="inferred from homology"/>
<dbReference type="Gene3D" id="1.10.10.350">
    <property type="match status" value="1"/>
</dbReference>
<dbReference type="SUPFAM" id="SSF52374">
    <property type="entry name" value="Nucleotidylyl transferase"/>
    <property type="match status" value="1"/>
</dbReference>
<dbReference type="InterPro" id="IPR014729">
    <property type="entry name" value="Rossmann-like_a/b/a_fold"/>
</dbReference>
<keyword evidence="7" id="KW-0963">Cytoplasm</keyword>
<dbReference type="InterPro" id="IPR033910">
    <property type="entry name" value="GluRS_core"/>
</dbReference>
<keyword evidence="7" id="KW-0479">Metal-binding</keyword>
<dbReference type="PROSITE" id="PS00178">
    <property type="entry name" value="AA_TRNA_LIGASE_I"/>
    <property type="match status" value="1"/>
</dbReference>
<comment type="subunit">
    <text evidence="7">Monomer.</text>
</comment>
<keyword evidence="4 7" id="KW-0067">ATP-binding</keyword>
<evidence type="ECO:0000313" key="11">
    <source>
        <dbReference type="Proteomes" id="UP000003175"/>
    </source>
</evidence>
<dbReference type="EMBL" id="ADGH01000016">
    <property type="protein sequence ID" value="EHG23986.1"/>
    <property type="molecule type" value="Genomic_DNA"/>
</dbReference>
<feature type="binding site" evidence="7">
    <location>
        <position position="259"/>
    </location>
    <ligand>
        <name>ATP</name>
        <dbReference type="ChEBI" id="CHEBI:30616"/>
    </ligand>
</feature>
<feature type="binding site" evidence="7">
    <location>
        <position position="112"/>
    </location>
    <ligand>
        <name>Zn(2+)</name>
        <dbReference type="ChEBI" id="CHEBI:29105"/>
    </ligand>
</feature>
<dbReference type="SUPFAM" id="SSF48163">
    <property type="entry name" value="An anticodon-binding domain of class I aminoacyl-tRNA synthetases"/>
    <property type="match status" value="1"/>
</dbReference>
<evidence type="ECO:0000256" key="4">
    <source>
        <dbReference type="ARBA" id="ARBA00022840"/>
    </source>
</evidence>
<dbReference type="PANTHER" id="PTHR43311:SF2">
    <property type="entry name" value="GLUTAMATE--TRNA LIGASE, MITOCHONDRIAL-RELATED"/>
    <property type="match status" value="1"/>
</dbReference>
<keyword evidence="6 7" id="KW-0030">Aminoacyl-tRNA synthetase</keyword>